<reference evidence="2 3" key="1">
    <citation type="submission" date="2019-02" db="EMBL/GenBank/DDBJ databases">
        <title>Deep-cultivation of Planctomycetes and their phenomic and genomic characterization uncovers novel biology.</title>
        <authorList>
            <person name="Wiegand S."/>
            <person name="Jogler M."/>
            <person name="Boedeker C."/>
            <person name="Pinto D."/>
            <person name="Vollmers J."/>
            <person name="Rivas-Marin E."/>
            <person name="Kohn T."/>
            <person name="Peeters S.H."/>
            <person name="Heuer A."/>
            <person name="Rast P."/>
            <person name="Oberbeckmann S."/>
            <person name="Bunk B."/>
            <person name="Jeske O."/>
            <person name="Meyerdierks A."/>
            <person name="Storesund J.E."/>
            <person name="Kallscheuer N."/>
            <person name="Luecker S."/>
            <person name="Lage O.M."/>
            <person name="Pohl T."/>
            <person name="Merkel B.J."/>
            <person name="Hornburger P."/>
            <person name="Mueller R.-W."/>
            <person name="Bruemmer F."/>
            <person name="Labrenz M."/>
            <person name="Spormann A.M."/>
            <person name="Op Den Camp H."/>
            <person name="Overmann J."/>
            <person name="Amann R."/>
            <person name="Jetten M.S.M."/>
            <person name="Mascher T."/>
            <person name="Medema M.H."/>
            <person name="Devos D.P."/>
            <person name="Kaster A.-K."/>
            <person name="Ovreas L."/>
            <person name="Rohde M."/>
            <person name="Galperin M.Y."/>
            <person name="Jogler C."/>
        </authorList>
    </citation>
    <scope>NUCLEOTIDE SEQUENCE [LARGE SCALE GENOMIC DNA]</scope>
    <source>
        <strain evidence="2 3">KOR42</strain>
    </source>
</reference>
<proteinExistence type="predicted"/>
<dbReference type="Proteomes" id="UP000317243">
    <property type="component" value="Unassembled WGS sequence"/>
</dbReference>
<keyword evidence="3" id="KW-1185">Reference proteome</keyword>
<feature type="region of interest" description="Disordered" evidence="1">
    <location>
        <begin position="16"/>
        <end position="61"/>
    </location>
</feature>
<evidence type="ECO:0000313" key="3">
    <source>
        <dbReference type="Proteomes" id="UP000317243"/>
    </source>
</evidence>
<organism evidence="2 3">
    <name type="scientific">Thalassoglobus neptunius</name>
    <dbReference type="NCBI Taxonomy" id="1938619"/>
    <lineage>
        <taxon>Bacteria</taxon>
        <taxon>Pseudomonadati</taxon>
        <taxon>Planctomycetota</taxon>
        <taxon>Planctomycetia</taxon>
        <taxon>Planctomycetales</taxon>
        <taxon>Planctomycetaceae</taxon>
        <taxon>Thalassoglobus</taxon>
    </lineage>
</organism>
<dbReference type="EMBL" id="SIHI01000001">
    <property type="protein sequence ID" value="TWT58149.1"/>
    <property type="molecule type" value="Genomic_DNA"/>
</dbReference>
<dbReference type="AlphaFoldDB" id="A0A5C5X675"/>
<name>A0A5C5X675_9PLAN</name>
<dbReference type="OrthoDB" id="266522at2"/>
<sequence>MTDDLMGLAEAKVDRRRADRRVSAERGNAEEDFDGDDRRAADRRNGERRRQIDPTTCERDYKPDEIEFMKAMDDYKRRSNRQFPTWSEVLEVIRDLGYRKVAAPSRTYE</sequence>
<evidence type="ECO:0000313" key="2">
    <source>
        <dbReference type="EMBL" id="TWT58149.1"/>
    </source>
</evidence>
<evidence type="ECO:0000256" key="1">
    <source>
        <dbReference type="SAM" id="MobiDB-lite"/>
    </source>
</evidence>
<protein>
    <submittedName>
        <fullName evidence="2">Uncharacterized protein</fullName>
    </submittedName>
</protein>
<feature type="compositionally biased region" description="Basic and acidic residues" evidence="1">
    <location>
        <begin position="16"/>
        <end position="29"/>
    </location>
</feature>
<comment type="caution">
    <text evidence="2">The sequence shown here is derived from an EMBL/GenBank/DDBJ whole genome shotgun (WGS) entry which is preliminary data.</text>
</comment>
<accession>A0A5C5X675</accession>
<gene>
    <name evidence="2" type="ORF">KOR42_15200</name>
</gene>
<dbReference type="RefSeq" id="WP_146508334.1">
    <property type="nucleotide sequence ID" value="NZ_SIHI01000001.1"/>
</dbReference>
<feature type="compositionally biased region" description="Basic and acidic residues" evidence="1">
    <location>
        <begin position="36"/>
        <end position="61"/>
    </location>
</feature>